<keyword evidence="22" id="KW-1185">Reference proteome</keyword>
<dbReference type="InterPro" id="IPR031437">
    <property type="entry name" value="Ig_TMEM132_4th"/>
</dbReference>
<feature type="region of interest" description="Disordered" evidence="17">
    <location>
        <begin position="1951"/>
        <end position="1979"/>
    </location>
</feature>
<feature type="region of interest" description="Disordered" evidence="17">
    <location>
        <begin position="2165"/>
        <end position="2191"/>
    </location>
</feature>
<feature type="transmembrane region" description="Helical" evidence="16">
    <location>
        <begin position="2544"/>
        <end position="2564"/>
    </location>
</feature>
<dbReference type="InterPro" id="IPR016135">
    <property type="entry name" value="UBQ-conjugating_enzyme/RWD"/>
</dbReference>
<dbReference type="SMART" id="SM00212">
    <property type="entry name" value="UBCc"/>
    <property type="match status" value="1"/>
</dbReference>
<dbReference type="InterPro" id="IPR036457">
    <property type="entry name" value="PPM-type-like_dom_sf"/>
</dbReference>
<keyword evidence="12 16" id="KW-0868">Chloride</keyword>
<evidence type="ECO:0000256" key="4">
    <source>
        <dbReference type="ARBA" id="ARBA00022679"/>
    </source>
</evidence>
<sequence length="3075" mass="340300">MLNLQKKLKEQKINESNKQNATVRKEAASVRDRLLQVEFQDLGSSLPPGCKLEFPTAELHNFFVSIKPEDGMYVGGEYRFQIEVPMEYNFEPPIVKCLTKIWHPNISENGAVCLSLLRSLSMDGFGWNPTRGIKDVILGLYALFGDLIDFDDPLNSDAAKMYLRNPTEFKCKVITGQVATANSKGIKMQFICNQLQFIISVLKRGFAYLWSICMSHGNNYNAFGVPCHLNILGVVGWQCCYYCCCCCCCCLKATRMASIKKRMYCVMRHFSSSVGSPCELEKKLEDVIPSAGSTVDDVSKNRQKSSTAPSYLKRYFCSQMAKKRTPEIYYGKSGADLPNFNVITLLETPVIASYTGPDGGLTEAPPLRVTVPAGIANLDDELSLSMHASSESLTVDRCCTDASLGGLKTDLLSKKRIVRLCDWISPDDQHSYGKSVSLYERNPITSKLAGNPVADVFAVCTRRNCSILILADGVNWGEKARLAARCAVRGSMDFLNAELFDRSQPITSTSEIFQSLLRAFHCGHRLILQEEGSFTTLCVVVVCPLENSEHWVACACNVGDSLAFIFSEQHGVRELTSGSHDIRQIRNMRDAGGALGPVYGISPDLQNFTCSLSIVDPGDIVFITSDGVSDNFDPVVGKFCINAEVECFVEGFDINGGFDPAFIGANGLSPRYFDSAADAPRLAYQSASSPTNCLDNGKMLEMDAKPLSVTASQRHELMLHRMDDIARHGCGGQAASKSATTARQLCESFVEFTKLLTVAKRKVLQDPDLYKSTGKNSSNEIKAIRRMVKYKLMELPGKLDHASVVAYRVGFVEVQPEADELLSGRDDQVQLPVRPSVLPFAKTNTEIIGQIKMLSSIAIDDSCETPRAEAQFEFQSCACKLSSSSSSSSSWSSSSGSVRPLANSVLEKRKQQRADQSSTASPIRLNSPRPSVEEKLDVMFSVVSRFAQSSSSNSGERRASDANDVASADGCCNKMVNVGKLKKHGRTSPTRHTIAVDQADLLKRCSTSSQEQQQKASAGENEENVVARLIGNKETLRMTIDRTRLIGSGLPLARLKDVDDSLCAVVEAAAALWRPSGDRSTFLGCLKFSVKPRHTKMPLVLRRCRDLPAWIVLFPFCCTFLFEITNTLQVRFLKNENAFSVRGQDSLDWDAVDADEPTAVDFWLLDDSLEETDVVVEDGAGAFLRQSVGRLVNKTDAVARVRPLSRTVSREQPNVRLVVERVSGRRWSSGRPAPPPSGRRHFDHQTATKGSSSSSPLCVTVFVGTADEQISASCAPSTVDGLCTVDVLVPLSWWPEADLRSTVTPDKPKRPRRTLRIAHISRRLSGDDISNCPTMATGQTVAVWPSTPTPTAGDRALIRLADQLQLHHRSSEYTMLPIDHTLGLLVPNIQFYPGSVFTISLHFQRRPQQQQQQRPVRAFRLRCSPSSNLRILLAQPIPDGAWAIKSTLISTVDSNQPILIDATFKQTFLNDTSAASNEVLIFVISVLSEQRNSNGLAELLWTVEYFYDDDGDVRELSDIGILSEKTSEEELARQRNLNTRFTIQKDTLMGLFTVGKTALVNTAVMTGKQIAIPMKVFGVSYAGVIREVTLSANCISKETSVLKVTPSCTAVYVDGSEVRGSANAIIQVEFSEIKSTVRYTVWFPELPVNIYLKDPVLHAIKNWHVPVMDSTLLNSNKQSISNFTSHLINKRLFDKPNCRKRYQETEVKIFARFRVDDMLSGWHSYLGRRGRQLLFDLTFLTKNYLKVTDSEIASIRFSANGAVYLQGLQSGRTEIQVLLPFLRSPYGVSEVTVVNELVNIRSVQLQSVCFLNVTAANTDGSDNIHRLYVSRVKTFSKRLQECFLDITLEYSDSTKSSVQNLPEADYEAIVQSDERSLLILESDLGFPALFRYLNLDEEKAGHIRASLYGAATCGRPLLGTGMVLVSPQYSSTKPHFFANSGRVRFYDSYQNHDSDSSSTRYFSKKDKHAKVDGPSSPVQTQRKLITTTDAGSDSMKTPEIVMYCLIGVCGIAGAVLSLNCLVRSPTPKLVLNSAIAQAACFLRRPQVLPAGQEFIWVQAEHAEHRRQSSHLQEESVPSSTTASTTNNSSSSSNNTSRNSIGSSIQHLKRHTDEDEEVEIEEDYDDEPHTLNGRHYHHQPQVANSYLGSEISVHISDRPAIEVHEDGRRASSWNISRSRSRSQHGLVDSSSERNISQYSFTKPKATIGDLHWNSQSLGMSELQLRDYINSLRETNRLPSRKSHPIVTQSPPRIASTMPPFFLGLLMSETDLLLYKGVKKYSTPSSRIMATEIQENGSFGSSGTRAIGLKNMKEDDADTSVSYDVPANLDCEEPLPIVLSQYEDFHTIDWQRDLARDRLRHKFIKKKNRESMTSCITGLVDAGSGWICVLFVGLTAVNIVRFIGGNGVKQEAYTVLLFNDSTFLFVLKCLHFHGVVAGLVDISTRWMSDLKEGVCPDAFWFDREHCCWSANDTLFYGDKCNAWHTWPELFGHYSEDGLAYFVEYVFYTCWALGLAGLAAIFVRVFAPYACGSGIPEIKCMLSGFVIHGYLGKWTLIIKTIGLVLAAASGLSLGKEGPMVHLTCCIGNILSYLFPKYGKNEAKKREILSASAAAGVSVAFGAPIGGVLFSLEEASYYFPLKTLWRSFFCALIAGLILKFINPFGTDQTSLFAVDYPMRWSYIELIPFISLGIFGGVIGTIFIKCNICWCRFRKSSTLGDYPIAEVLSITFITALLSFPNEYTSKYREVIGVTNSTSDISFGSLMNGTIWKLVLSLIFKIVITIFTFGMKVPSGLFVPSLAIGAIGGRLVGITMEWLALDYRDAWWWGIYCEPGKVCVQPGLYAMVGAAAVLGGVTLSLVVIMFELTGSLEFIVPTMAAVMFAKWIGDAFDRRGIYDAHIALNGYPFLDNKEEFTLNSVAADVMRPRPGDLPLRVISQEGMTVGDIEELLRLTDHNGFPIVVSEDSPNLIGYVTRPTARKNQEGIVTDSLVYFSSNAPVDPEGPGRPVPLRLRKLLDLAPISITDQTPMETVIDIFRKLGLRQLLVTHMGKLLGIVTKKDVLVHIKELENEDTSTILSV</sequence>
<dbReference type="PANTHER" id="PTHR45711:SF6">
    <property type="entry name" value="CHLORIDE CHANNEL PROTEIN"/>
    <property type="match status" value="1"/>
</dbReference>
<evidence type="ECO:0000256" key="15">
    <source>
        <dbReference type="PROSITE-ProRule" id="PRU10133"/>
    </source>
</evidence>
<gene>
    <name evidence="21" type="primary">CLCN4</name>
    <name evidence="21" type="ORF">T12_1613</name>
</gene>
<dbReference type="InterPro" id="IPR000644">
    <property type="entry name" value="CBS_dom"/>
</dbReference>
<comment type="subcellular location">
    <subcellularLocation>
        <location evidence="1">Endosome membrane</location>
        <topology evidence="1">Multi-pass membrane protein</topology>
    </subcellularLocation>
    <subcellularLocation>
        <location evidence="16">Membrane</location>
        <topology evidence="16">Multi-pass membrane protein</topology>
    </subcellularLocation>
</comment>
<feature type="active site" description="Glycyl thioester intermediate" evidence="15">
    <location>
        <position position="113"/>
    </location>
</feature>
<feature type="transmembrane region" description="Helical" evidence="16">
    <location>
        <begin position="2604"/>
        <end position="2628"/>
    </location>
</feature>
<dbReference type="SUPFAM" id="SSF81340">
    <property type="entry name" value="Clc chloride channel"/>
    <property type="match status" value="1"/>
</dbReference>
<evidence type="ECO:0000256" key="7">
    <source>
        <dbReference type="ARBA" id="ARBA00022786"/>
    </source>
</evidence>
<dbReference type="PANTHER" id="PTHR45711">
    <property type="entry name" value="CHLORIDE CHANNEL PROTEIN"/>
    <property type="match status" value="1"/>
</dbReference>
<feature type="transmembrane region" description="Helical" evidence="16">
    <location>
        <begin position="2765"/>
        <end position="2784"/>
    </location>
</feature>
<dbReference type="Pfam" id="PF23486">
    <property type="entry name" value="Ig_TMEM132_5th"/>
    <property type="match status" value="1"/>
</dbReference>
<dbReference type="Pfam" id="PF00571">
    <property type="entry name" value="CBS"/>
    <property type="match status" value="1"/>
</dbReference>
<protein>
    <recommendedName>
        <fullName evidence="16">Chloride channel protein</fullName>
    </recommendedName>
</protein>
<evidence type="ECO:0000259" key="18">
    <source>
        <dbReference type="PROSITE" id="PS50127"/>
    </source>
</evidence>
<dbReference type="PROSITE" id="PS00183">
    <property type="entry name" value="UBC_1"/>
    <property type="match status" value="1"/>
</dbReference>
<dbReference type="Proteomes" id="UP000054783">
    <property type="component" value="Unassembled WGS sequence"/>
</dbReference>
<dbReference type="FunFam" id="1.10.3080.10:FF:000011">
    <property type="entry name" value="Chloride channel protein"/>
    <property type="match status" value="1"/>
</dbReference>
<feature type="transmembrane region" description="Helical" evidence="16">
    <location>
        <begin position="2421"/>
        <end position="2440"/>
    </location>
</feature>
<feature type="domain" description="CBS" evidence="19">
    <location>
        <begin position="3008"/>
        <end position="3069"/>
    </location>
</feature>
<feature type="transmembrane region" description="Helical" evidence="16">
    <location>
        <begin position="2791"/>
        <end position="2814"/>
    </location>
</feature>
<dbReference type="STRING" id="990121.A0A0V0ZFX0"/>
<evidence type="ECO:0000256" key="12">
    <source>
        <dbReference type="ARBA" id="ARBA00023214"/>
    </source>
</evidence>
<keyword evidence="5 16" id="KW-0812">Transmembrane</keyword>
<dbReference type="GO" id="GO:0005769">
    <property type="term" value="C:early endosome"/>
    <property type="evidence" value="ECO:0007669"/>
    <property type="project" value="TreeGrafter"/>
</dbReference>
<dbReference type="InterPro" id="IPR001807">
    <property type="entry name" value="ClC"/>
</dbReference>
<dbReference type="OrthoDB" id="2556847at2759"/>
<dbReference type="PROSITE" id="PS50127">
    <property type="entry name" value="UBC_2"/>
    <property type="match status" value="1"/>
</dbReference>
<feature type="domain" description="UBC core" evidence="18">
    <location>
        <begin position="30"/>
        <end position="182"/>
    </location>
</feature>
<dbReference type="GO" id="GO:0005886">
    <property type="term" value="C:plasma membrane"/>
    <property type="evidence" value="ECO:0007669"/>
    <property type="project" value="TreeGrafter"/>
</dbReference>
<feature type="transmembrane region" description="Helical" evidence="16">
    <location>
        <begin position="2838"/>
        <end position="2860"/>
    </location>
</feature>
<dbReference type="InterPro" id="IPR023313">
    <property type="entry name" value="UBQ-conjugating_AS"/>
</dbReference>
<feature type="region of interest" description="Disordered" evidence="17">
    <location>
        <begin position="906"/>
        <end position="930"/>
    </location>
</feature>
<keyword evidence="8" id="KW-0067">ATP-binding</keyword>
<dbReference type="SUPFAM" id="SSF81606">
    <property type="entry name" value="PP2C-like"/>
    <property type="match status" value="1"/>
</dbReference>
<dbReference type="SMART" id="SM00332">
    <property type="entry name" value="PP2Cc"/>
    <property type="match status" value="1"/>
</dbReference>
<dbReference type="EMBL" id="JYDQ01000198">
    <property type="protein sequence ID" value="KRY11327.1"/>
    <property type="molecule type" value="Genomic_DNA"/>
</dbReference>
<keyword evidence="10 16" id="KW-0406">Ion transport</keyword>
<evidence type="ECO:0000313" key="21">
    <source>
        <dbReference type="EMBL" id="KRY11327.1"/>
    </source>
</evidence>
<evidence type="ECO:0000256" key="3">
    <source>
        <dbReference type="ARBA" id="ARBA00022448"/>
    </source>
</evidence>
<dbReference type="Gene3D" id="3.10.110.10">
    <property type="entry name" value="Ubiquitin Conjugating Enzyme"/>
    <property type="match status" value="1"/>
</dbReference>
<evidence type="ECO:0000256" key="11">
    <source>
        <dbReference type="ARBA" id="ARBA00023136"/>
    </source>
</evidence>
<dbReference type="GO" id="GO:0005794">
    <property type="term" value="C:Golgi apparatus"/>
    <property type="evidence" value="ECO:0007669"/>
    <property type="project" value="TreeGrafter"/>
</dbReference>
<accession>A0A0V0ZFX0</accession>
<evidence type="ECO:0000256" key="1">
    <source>
        <dbReference type="ARBA" id="ARBA00004337"/>
    </source>
</evidence>
<evidence type="ECO:0000259" key="19">
    <source>
        <dbReference type="PROSITE" id="PS51371"/>
    </source>
</evidence>
<keyword evidence="4" id="KW-0808">Transferase</keyword>
<feature type="domain" description="PPM-type phosphatase" evidence="20">
    <location>
        <begin position="435"/>
        <end position="809"/>
    </location>
</feature>
<dbReference type="Gene3D" id="3.60.40.10">
    <property type="entry name" value="PPM-type phosphatase domain"/>
    <property type="match status" value="1"/>
</dbReference>
<feature type="transmembrane region" description="Helical" evidence="16">
    <location>
        <begin position="2502"/>
        <end position="2524"/>
    </location>
</feature>
<comment type="caution">
    <text evidence="21">The sequence shown here is derived from an EMBL/GenBank/DDBJ whole genome shotgun (WGS) entry which is preliminary data.</text>
</comment>
<feature type="transmembrane region" description="Helical" evidence="16">
    <location>
        <begin position="2373"/>
        <end position="2401"/>
    </location>
</feature>
<dbReference type="GO" id="GO:0045116">
    <property type="term" value="P:protein neddylation"/>
    <property type="evidence" value="ECO:0007669"/>
    <property type="project" value="UniProtKB-ARBA"/>
</dbReference>
<keyword evidence="11 16" id="KW-0472">Membrane</keyword>
<proteinExistence type="inferred from homology"/>
<dbReference type="InterPro" id="IPR014743">
    <property type="entry name" value="Cl-channel_core"/>
</dbReference>
<dbReference type="PRINTS" id="PR00762">
    <property type="entry name" value="CLCHANNEL"/>
</dbReference>
<evidence type="ECO:0000256" key="16">
    <source>
        <dbReference type="RuleBase" id="RU361221"/>
    </source>
</evidence>
<evidence type="ECO:0000259" key="20">
    <source>
        <dbReference type="PROSITE" id="PS51746"/>
    </source>
</evidence>
<dbReference type="GO" id="GO:0008021">
    <property type="term" value="C:synaptic vesicle"/>
    <property type="evidence" value="ECO:0007669"/>
    <property type="project" value="TreeGrafter"/>
</dbReference>
<dbReference type="Pfam" id="PF00179">
    <property type="entry name" value="UQ_con"/>
    <property type="match status" value="1"/>
</dbReference>
<dbReference type="PROSITE" id="PS51371">
    <property type="entry name" value="CBS"/>
    <property type="match status" value="1"/>
</dbReference>
<evidence type="ECO:0000313" key="22">
    <source>
        <dbReference type="Proteomes" id="UP000054783"/>
    </source>
</evidence>
<feature type="compositionally biased region" description="Polar residues" evidence="17">
    <location>
        <begin position="1245"/>
        <end position="1254"/>
    </location>
</feature>
<dbReference type="CDD" id="cd23794">
    <property type="entry name" value="UBCc_UBE2F_UBE2M"/>
    <property type="match status" value="1"/>
</dbReference>
<dbReference type="InterPro" id="IPR000608">
    <property type="entry name" value="UBC"/>
</dbReference>
<evidence type="ECO:0000256" key="8">
    <source>
        <dbReference type="ARBA" id="ARBA00022840"/>
    </source>
</evidence>
<dbReference type="Gene3D" id="3.10.580.20">
    <property type="match status" value="1"/>
</dbReference>
<dbReference type="GO" id="GO:0005247">
    <property type="term" value="F:voltage-gated chloride channel activity"/>
    <property type="evidence" value="ECO:0007669"/>
    <property type="project" value="TreeGrafter"/>
</dbReference>
<feature type="transmembrane region" description="Helical" evidence="16">
    <location>
        <begin position="2640"/>
        <end position="2661"/>
    </location>
</feature>
<evidence type="ECO:0000256" key="6">
    <source>
        <dbReference type="ARBA" id="ARBA00022741"/>
    </source>
</evidence>
<dbReference type="InterPro" id="IPR055423">
    <property type="entry name" value="Ig_TMEM132_5th"/>
</dbReference>
<evidence type="ECO:0000256" key="9">
    <source>
        <dbReference type="ARBA" id="ARBA00022989"/>
    </source>
</evidence>
<comment type="pathway">
    <text evidence="2">Protein modification; protein neddylation.</text>
</comment>
<keyword evidence="9 16" id="KW-1133">Transmembrane helix</keyword>
<dbReference type="InterPro" id="IPR046342">
    <property type="entry name" value="CBS_dom_sf"/>
</dbReference>
<dbReference type="CDD" id="cd03684">
    <property type="entry name" value="ClC_3_like"/>
    <property type="match status" value="1"/>
</dbReference>
<evidence type="ECO:0000256" key="14">
    <source>
        <dbReference type="PROSITE-ProRule" id="PRU00703"/>
    </source>
</evidence>
<dbReference type="FunFam" id="3.10.110.10:FF:000033">
    <property type="entry name" value="NEDD8-conjugating enzyme UBE2F"/>
    <property type="match status" value="1"/>
</dbReference>
<dbReference type="CDD" id="cd04591">
    <property type="entry name" value="CBS_pair_voltage-gated_CLC_euk_bac"/>
    <property type="match status" value="1"/>
</dbReference>
<dbReference type="Pfam" id="PF00654">
    <property type="entry name" value="Voltage_CLC"/>
    <property type="match status" value="1"/>
</dbReference>
<dbReference type="GO" id="GO:0005524">
    <property type="term" value="F:ATP binding"/>
    <property type="evidence" value="ECO:0007669"/>
    <property type="project" value="UniProtKB-KW"/>
</dbReference>
<dbReference type="InterPro" id="IPR001932">
    <property type="entry name" value="PPM-type_phosphatase-like_dom"/>
</dbReference>
<evidence type="ECO:0000256" key="5">
    <source>
        <dbReference type="ARBA" id="ARBA00022692"/>
    </source>
</evidence>
<dbReference type="SUPFAM" id="SSF54495">
    <property type="entry name" value="UBC-like"/>
    <property type="match status" value="1"/>
</dbReference>
<comment type="catalytic activity">
    <reaction evidence="13">
        <text>[E1 NEDD8-activating enzyme]-S-[NEDD8 protein]-yl-L-cysteine + [E2 NEDD8-conjugating enzyme]-L-cysteine = [E1 NEDD8-activating enzyme]-L-cysteine + [E2 NEDD8-conjugating enzyme]-S-[NEDD8-protein]-yl-L-cysteine.</text>
        <dbReference type="EC" id="2.3.2.34"/>
    </reaction>
</comment>
<feature type="region of interest" description="Disordered" evidence="17">
    <location>
        <begin position="2065"/>
        <end position="2121"/>
    </location>
</feature>
<feature type="transmembrane region" description="Helical" evidence="16">
    <location>
        <begin position="2681"/>
        <end position="2705"/>
    </location>
</feature>
<reference evidence="21 22" key="1">
    <citation type="submission" date="2015-01" db="EMBL/GenBank/DDBJ databases">
        <title>Evolution of Trichinella species and genotypes.</title>
        <authorList>
            <person name="Korhonen P.K."/>
            <person name="Edoardo P."/>
            <person name="Giuseppe L.R."/>
            <person name="Gasser R.B."/>
        </authorList>
    </citation>
    <scope>NUCLEOTIDE SEQUENCE [LARGE SCALE GENOMIC DNA]</scope>
    <source>
        <strain evidence="21">ISS2496</strain>
    </source>
</reference>
<comment type="similarity">
    <text evidence="16">Belongs to the chloride channel (TC 2.A.49) family.</text>
</comment>
<dbReference type="Pfam" id="PF16070">
    <property type="entry name" value="Ig_TMEM132_4th"/>
    <property type="match status" value="1"/>
</dbReference>
<keyword evidence="6" id="KW-0547">Nucleotide-binding</keyword>
<feature type="region of interest" description="Disordered" evidence="17">
    <location>
        <begin position="1225"/>
        <end position="1254"/>
    </location>
</feature>
<keyword evidence="14" id="KW-0129">CBS domain</keyword>
<dbReference type="GO" id="GO:0061654">
    <property type="term" value="F:NEDD8 conjugating enzyme activity"/>
    <property type="evidence" value="ECO:0007669"/>
    <property type="project" value="UniProtKB-EC"/>
</dbReference>
<name>A0A0V0ZFX0_9BILA</name>
<evidence type="ECO:0000256" key="13">
    <source>
        <dbReference type="ARBA" id="ARBA00043698"/>
    </source>
</evidence>
<evidence type="ECO:0000256" key="2">
    <source>
        <dbReference type="ARBA" id="ARBA00005032"/>
    </source>
</evidence>
<dbReference type="Gene3D" id="1.10.3080.10">
    <property type="entry name" value="Clc chloride channel"/>
    <property type="match status" value="1"/>
</dbReference>
<feature type="compositionally biased region" description="Low complexity" evidence="17">
    <location>
        <begin position="2078"/>
        <end position="2103"/>
    </location>
</feature>
<dbReference type="SUPFAM" id="SSF54631">
    <property type="entry name" value="CBS-domain pair"/>
    <property type="match status" value="1"/>
</dbReference>
<keyword evidence="3 16" id="KW-0813">Transport</keyword>
<dbReference type="GO" id="GO:0010008">
    <property type="term" value="C:endosome membrane"/>
    <property type="evidence" value="ECO:0007669"/>
    <property type="project" value="UniProtKB-SubCell"/>
</dbReference>
<dbReference type="PROSITE" id="PS51746">
    <property type="entry name" value="PPM_2"/>
    <property type="match status" value="1"/>
</dbReference>
<dbReference type="SMART" id="SM00116">
    <property type="entry name" value="CBS"/>
    <property type="match status" value="2"/>
</dbReference>
<dbReference type="SMR" id="A0A0V0ZFX0"/>
<keyword evidence="7" id="KW-0833">Ubl conjugation pathway</keyword>
<dbReference type="Gene3D" id="3.90.1280.20">
    <property type="match status" value="1"/>
</dbReference>
<organism evidence="21 22">
    <name type="scientific">Trichinella patagoniensis</name>
    <dbReference type="NCBI Taxonomy" id="990121"/>
    <lineage>
        <taxon>Eukaryota</taxon>
        <taxon>Metazoa</taxon>
        <taxon>Ecdysozoa</taxon>
        <taxon>Nematoda</taxon>
        <taxon>Enoplea</taxon>
        <taxon>Dorylaimia</taxon>
        <taxon>Trichinellida</taxon>
        <taxon>Trichinellidae</taxon>
        <taxon>Trichinella</taxon>
    </lineage>
</organism>
<evidence type="ECO:0000256" key="17">
    <source>
        <dbReference type="SAM" id="MobiDB-lite"/>
    </source>
</evidence>
<evidence type="ECO:0000256" key="10">
    <source>
        <dbReference type="ARBA" id="ARBA00023065"/>
    </source>
</evidence>